<dbReference type="GO" id="GO:0005829">
    <property type="term" value="C:cytosol"/>
    <property type="evidence" value="ECO:0007669"/>
    <property type="project" value="TreeGrafter"/>
</dbReference>
<keyword evidence="5 6" id="KW-0804">Transcription</keyword>
<dbReference type="AlphaFoldDB" id="A0A2H0B5F4"/>
<name>A0A2H0B5F4_9BACT</name>
<evidence type="ECO:0000256" key="6">
    <source>
        <dbReference type="HAMAP-Rule" id="MF_00073"/>
    </source>
</evidence>
<dbReference type="Gene3D" id="1.10.940.10">
    <property type="entry name" value="NusB-like"/>
    <property type="match status" value="1"/>
</dbReference>
<dbReference type="Proteomes" id="UP000229459">
    <property type="component" value="Unassembled WGS sequence"/>
</dbReference>
<evidence type="ECO:0000256" key="2">
    <source>
        <dbReference type="ARBA" id="ARBA00022814"/>
    </source>
</evidence>
<dbReference type="PANTHER" id="PTHR11078:SF3">
    <property type="entry name" value="ANTITERMINATION NUSB DOMAIN-CONTAINING PROTEIN"/>
    <property type="match status" value="1"/>
</dbReference>
<dbReference type="GO" id="GO:0003723">
    <property type="term" value="F:RNA binding"/>
    <property type="evidence" value="ECO:0007669"/>
    <property type="project" value="UniProtKB-UniRule"/>
</dbReference>
<proteinExistence type="inferred from homology"/>
<evidence type="ECO:0000256" key="3">
    <source>
        <dbReference type="ARBA" id="ARBA00022884"/>
    </source>
</evidence>
<evidence type="ECO:0000313" key="9">
    <source>
        <dbReference type="Proteomes" id="UP000229459"/>
    </source>
</evidence>
<comment type="caution">
    <text evidence="8">The sequence shown here is derived from an EMBL/GenBank/DDBJ whole genome shotgun (WGS) entry which is preliminary data.</text>
</comment>
<organism evidence="8 9">
    <name type="scientific">Candidatus Beckwithbacteria bacterium CG23_combo_of_CG06-09_8_20_14_all_34_8</name>
    <dbReference type="NCBI Taxonomy" id="1974497"/>
    <lineage>
        <taxon>Bacteria</taxon>
        <taxon>Candidatus Beckwithiibacteriota</taxon>
    </lineage>
</organism>
<gene>
    <name evidence="6 8" type="primary">nusB</name>
    <name evidence="8" type="ORF">COX08_04210</name>
</gene>
<keyword evidence="2 6" id="KW-0889">Transcription antitermination</keyword>
<sequence length="150" mass="17149">MCVSIATLQKSRIQFVKTAVNIKLKTQLDPRHQKRRIRFSKLFEYSFKSDLPIDQDIKQIVDSKDILDTKIQQVAPEWPIARLNKVDLAILRLALWELLVEQKTPPKVIIDEAVEISKEYGSENTAKFVNGVLGTILDQQDKKSDGVTES</sequence>
<feature type="domain" description="NusB/RsmB/TIM44" evidence="7">
    <location>
        <begin position="58"/>
        <end position="137"/>
    </location>
</feature>
<accession>A0A2H0B5F4</accession>
<comment type="similarity">
    <text evidence="1 6">Belongs to the NusB family.</text>
</comment>
<dbReference type="GO" id="GO:0031564">
    <property type="term" value="P:transcription antitermination"/>
    <property type="evidence" value="ECO:0007669"/>
    <property type="project" value="UniProtKB-KW"/>
</dbReference>
<protein>
    <recommendedName>
        <fullName evidence="6">Transcription antitermination protein NusB</fullName>
    </recommendedName>
    <alternativeName>
        <fullName evidence="6">Antitermination factor NusB</fullName>
    </alternativeName>
</protein>
<keyword evidence="4 6" id="KW-0805">Transcription regulation</keyword>
<keyword evidence="3 6" id="KW-0694">RNA-binding</keyword>
<dbReference type="EMBL" id="PCSR01000099">
    <property type="protein sequence ID" value="PIP52851.1"/>
    <property type="molecule type" value="Genomic_DNA"/>
</dbReference>
<dbReference type="Pfam" id="PF01029">
    <property type="entry name" value="NusB"/>
    <property type="match status" value="1"/>
</dbReference>
<dbReference type="GO" id="GO:0006353">
    <property type="term" value="P:DNA-templated transcription termination"/>
    <property type="evidence" value="ECO:0007669"/>
    <property type="project" value="UniProtKB-UniRule"/>
</dbReference>
<evidence type="ECO:0000256" key="4">
    <source>
        <dbReference type="ARBA" id="ARBA00023015"/>
    </source>
</evidence>
<reference evidence="8 9" key="1">
    <citation type="submission" date="2017-09" db="EMBL/GenBank/DDBJ databases">
        <title>Depth-based differentiation of microbial function through sediment-hosted aquifers and enrichment of novel symbionts in the deep terrestrial subsurface.</title>
        <authorList>
            <person name="Probst A.J."/>
            <person name="Ladd B."/>
            <person name="Jarett J.K."/>
            <person name="Geller-Mcgrath D.E."/>
            <person name="Sieber C.M."/>
            <person name="Emerson J.B."/>
            <person name="Anantharaman K."/>
            <person name="Thomas B.C."/>
            <person name="Malmstrom R."/>
            <person name="Stieglmeier M."/>
            <person name="Klingl A."/>
            <person name="Woyke T."/>
            <person name="Ryan C.M."/>
            <person name="Banfield J.F."/>
        </authorList>
    </citation>
    <scope>NUCLEOTIDE SEQUENCE [LARGE SCALE GENOMIC DNA]</scope>
    <source>
        <strain evidence="8">CG23_combo_of_CG06-09_8_20_14_all_34_8</strain>
    </source>
</reference>
<dbReference type="InterPro" id="IPR035926">
    <property type="entry name" value="NusB-like_sf"/>
</dbReference>
<comment type="function">
    <text evidence="6">Involved in transcription antitermination. Required for transcription of ribosomal RNA (rRNA) genes. Binds specifically to the boxA antiterminator sequence of the ribosomal RNA (rrn) operons.</text>
</comment>
<evidence type="ECO:0000256" key="5">
    <source>
        <dbReference type="ARBA" id="ARBA00023163"/>
    </source>
</evidence>
<dbReference type="PANTHER" id="PTHR11078">
    <property type="entry name" value="N UTILIZATION SUBSTANCE PROTEIN B-RELATED"/>
    <property type="match status" value="1"/>
</dbReference>
<evidence type="ECO:0000256" key="1">
    <source>
        <dbReference type="ARBA" id="ARBA00005952"/>
    </source>
</evidence>
<evidence type="ECO:0000313" key="8">
    <source>
        <dbReference type="EMBL" id="PIP52851.1"/>
    </source>
</evidence>
<evidence type="ECO:0000259" key="7">
    <source>
        <dbReference type="Pfam" id="PF01029"/>
    </source>
</evidence>
<dbReference type="SUPFAM" id="SSF48013">
    <property type="entry name" value="NusB-like"/>
    <property type="match status" value="1"/>
</dbReference>
<dbReference type="InterPro" id="IPR006027">
    <property type="entry name" value="NusB_RsmB_TIM44"/>
</dbReference>
<dbReference type="HAMAP" id="MF_00073">
    <property type="entry name" value="NusB"/>
    <property type="match status" value="1"/>
</dbReference>
<dbReference type="NCBIfam" id="TIGR01951">
    <property type="entry name" value="nusB"/>
    <property type="match status" value="1"/>
</dbReference>
<dbReference type="InterPro" id="IPR011605">
    <property type="entry name" value="NusB_fam"/>
</dbReference>